<accession>A0A4Y7KQQ7</accession>
<dbReference type="PANTHER" id="PTHR23335:SF3">
    <property type="entry name" value="CALMODULIN-BINDING TRANSCRIPTION ACTIVATOR 5"/>
    <property type="match status" value="1"/>
</dbReference>
<proteinExistence type="predicted"/>
<keyword evidence="1" id="KW-0040">ANK repeat</keyword>
<keyword evidence="3" id="KW-1185">Reference proteome</keyword>
<dbReference type="Gramene" id="RZC74478">
    <property type="protein sequence ID" value="RZC74478"/>
    <property type="gene ID" value="C5167_049957"/>
</dbReference>
<protein>
    <submittedName>
        <fullName evidence="2">Uncharacterized protein</fullName>
    </submittedName>
</protein>
<dbReference type="EMBL" id="CM010722">
    <property type="protein sequence ID" value="RZC74478.1"/>
    <property type="molecule type" value="Genomic_DNA"/>
</dbReference>
<sequence length="476" mass="52390">MGLREEEAIGIVGLNQEFREESRWVHRDSIGGAVDTAAQFKNEISENQISGVDMRNSVGLLPSDNVNKHDSSFHGSTNTTSVHPSIDGTLPTGGHFQTVVTQANSNVGKEGFEPMVEGADGLLAQDSFGRWMNYVMTESPGSLDNPSGGSSISNGYGSNINGEVDHHHSSMHKQVFTITEISPTWAFSSEETKVIVIGYFNGGPSHLADSDLLMILGDECIPAEMIQHGVYRCKALPHSPGLVNLHLSMDGQTPISQVMSFEYRSPSVVNEVASPNDEPSRDEFQIQIRLAHLLFSSSNSLSILSNKASPTVLKEAKKFAHSTSSIIKDWDYLIKSAMNNDISFQQAQKSLFEITLKNKLHEWLLERVIEGSKISARDHQGLGIIHLCAILGYTWAVRPFSRSGLSLDFRDSRGWTALHYAAHFGREEMVADGNEITGLRANRGFHSTGRVNPFLHKPLIIQPAPVLFSYHPGRVR</sequence>
<dbReference type="GO" id="GO:0003712">
    <property type="term" value="F:transcription coregulator activity"/>
    <property type="evidence" value="ECO:0007669"/>
    <property type="project" value="TreeGrafter"/>
</dbReference>
<organism evidence="2 3">
    <name type="scientific">Papaver somniferum</name>
    <name type="common">Opium poppy</name>
    <dbReference type="NCBI Taxonomy" id="3469"/>
    <lineage>
        <taxon>Eukaryota</taxon>
        <taxon>Viridiplantae</taxon>
        <taxon>Streptophyta</taxon>
        <taxon>Embryophyta</taxon>
        <taxon>Tracheophyta</taxon>
        <taxon>Spermatophyta</taxon>
        <taxon>Magnoliopsida</taxon>
        <taxon>Ranunculales</taxon>
        <taxon>Papaveraceae</taxon>
        <taxon>Papaveroideae</taxon>
        <taxon>Papaver</taxon>
    </lineage>
</organism>
<dbReference type="Proteomes" id="UP000316621">
    <property type="component" value="Chromosome 8"/>
</dbReference>
<dbReference type="Gene3D" id="2.60.40.10">
    <property type="entry name" value="Immunoglobulins"/>
    <property type="match status" value="1"/>
</dbReference>
<dbReference type="AlphaFoldDB" id="A0A4Y7KQQ7"/>
<dbReference type="InterPro" id="IPR036770">
    <property type="entry name" value="Ankyrin_rpt-contain_sf"/>
</dbReference>
<dbReference type="SUPFAM" id="SSF48403">
    <property type="entry name" value="Ankyrin repeat"/>
    <property type="match status" value="1"/>
</dbReference>
<feature type="non-terminal residue" evidence="2">
    <location>
        <position position="476"/>
    </location>
</feature>
<dbReference type="GO" id="GO:0003690">
    <property type="term" value="F:double-stranded DNA binding"/>
    <property type="evidence" value="ECO:0007669"/>
    <property type="project" value="TreeGrafter"/>
</dbReference>
<name>A0A4Y7KQQ7_PAPSO</name>
<dbReference type="GO" id="GO:0006357">
    <property type="term" value="P:regulation of transcription by RNA polymerase II"/>
    <property type="evidence" value="ECO:0007669"/>
    <property type="project" value="TreeGrafter"/>
</dbReference>
<dbReference type="InterPro" id="IPR014756">
    <property type="entry name" value="Ig_E-set"/>
</dbReference>
<dbReference type="OMA" id="GDECIPA"/>
<gene>
    <name evidence="2" type="ORF">C5167_049957</name>
</gene>
<evidence type="ECO:0000313" key="3">
    <source>
        <dbReference type="Proteomes" id="UP000316621"/>
    </source>
</evidence>
<evidence type="ECO:0000256" key="1">
    <source>
        <dbReference type="ARBA" id="ARBA00023043"/>
    </source>
</evidence>
<evidence type="ECO:0000313" key="2">
    <source>
        <dbReference type="EMBL" id="RZC74478.1"/>
    </source>
</evidence>
<dbReference type="GO" id="GO:0005634">
    <property type="term" value="C:nucleus"/>
    <property type="evidence" value="ECO:0007669"/>
    <property type="project" value="TreeGrafter"/>
</dbReference>
<dbReference type="SUPFAM" id="SSF81296">
    <property type="entry name" value="E set domains"/>
    <property type="match status" value="1"/>
</dbReference>
<dbReference type="STRING" id="3469.A0A4Y7KQQ7"/>
<dbReference type="Gene3D" id="1.25.40.20">
    <property type="entry name" value="Ankyrin repeat-containing domain"/>
    <property type="match status" value="1"/>
</dbReference>
<reference evidence="2 3" key="1">
    <citation type="journal article" date="2018" name="Science">
        <title>The opium poppy genome and morphinan production.</title>
        <authorList>
            <person name="Guo L."/>
            <person name="Winzer T."/>
            <person name="Yang X."/>
            <person name="Li Y."/>
            <person name="Ning Z."/>
            <person name="He Z."/>
            <person name="Teodor R."/>
            <person name="Lu Y."/>
            <person name="Bowser T.A."/>
            <person name="Graham I.A."/>
            <person name="Ye K."/>
        </authorList>
    </citation>
    <scope>NUCLEOTIDE SEQUENCE [LARGE SCALE GENOMIC DNA]</scope>
    <source>
        <strain evidence="3">cv. HN1</strain>
        <tissue evidence="2">Leaves</tissue>
    </source>
</reference>
<dbReference type="InterPro" id="IPR013783">
    <property type="entry name" value="Ig-like_fold"/>
</dbReference>
<dbReference type="PANTHER" id="PTHR23335">
    <property type="entry name" value="CALMODULIN-BINDING TRANSCRIPTION ACTIVATOR CAMTA"/>
    <property type="match status" value="1"/>
</dbReference>